<accession>A0ABP8JLB8</accession>
<dbReference type="Proteomes" id="UP001500642">
    <property type="component" value="Unassembled WGS sequence"/>
</dbReference>
<evidence type="ECO:0000313" key="3">
    <source>
        <dbReference type="Proteomes" id="UP001500642"/>
    </source>
</evidence>
<evidence type="ECO:0008006" key="4">
    <source>
        <dbReference type="Google" id="ProtNLM"/>
    </source>
</evidence>
<protein>
    <recommendedName>
        <fullName evidence="4">DUF222 domain-containing protein</fullName>
    </recommendedName>
</protein>
<proteinExistence type="predicted"/>
<feature type="region of interest" description="Disordered" evidence="1">
    <location>
        <begin position="55"/>
        <end position="101"/>
    </location>
</feature>
<keyword evidence="3" id="KW-1185">Reference proteome</keyword>
<gene>
    <name evidence="2" type="ORF">GCM10023167_20580</name>
</gene>
<reference evidence="3" key="1">
    <citation type="journal article" date="2019" name="Int. J. Syst. Evol. Microbiol.">
        <title>The Global Catalogue of Microorganisms (GCM) 10K type strain sequencing project: providing services to taxonomists for standard genome sequencing and annotation.</title>
        <authorList>
            <consortium name="The Broad Institute Genomics Platform"/>
            <consortium name="The Broad Institute Genome Sequencing Center for Infectious Disease"/>
            <person name="Wu L."/>
            <person name="Ma J."/>
        </authorList>
    </citation>
    <scope>NUCLEOTIDE SEQUENCE [LARGE SCALE GENOMIC DNA]</scope>
    <source>
        <strain evidence="3">JCM 17808</strain>
    </source>
</reference>
<evidence type="ECO:0000313" key="2">
    <source>
        <dbReference type="EMBL" id="GAA4392396.1"/>
    </source>
</evidence>
<organism evidence="2 3">
    <name type="scientific">Brevibacterium pityocampae</name>
    <dbReference type="NCBI Taxonomy" id="506594"/>
    <lineage>
        <taxon>Bacteria</taxon>
        <taxon>Bacillati</taxon>
        <taxon>Actinomycetota</taxon>
        <taxon>Actinomycetes</taxon>
        <taxon>Micrococcales</taxon>
        <taxon>Brevibacteriaceae</taxon>
        <taxon>Brevibacterium</taxon>
    </lineage>
</organism>
<dbReference type="EMBL" id="BAABGL010000015">
    <property type="protein sequence ID" value="GAA4392396.1"/>
    <property type="molecule type" value="Genomic_DNA"/>
</dbReference>
<evidence type="ECO:0000256" key="1">
    <source>
        <dbReference type="SAM" id="MobiDB-lite"/>
    </source>
</evidence>
<sequence>MSRATPVLADRPTCRTPRCREAGLLALADPERLRVLAGAILAEIVPAEQDLAAASAQNPAQGHAAPAPAFQITPLHRCPRRAGPRTHRLPAAHRRRPRRPTAEVVLGEATGWGMRLGDDRAAALSQAVLRGGDRTADIIELARR</sequence>
<comment type="caution">
    <text evidence="2">The sequence shown here is derived from an EMBL/GenBank/DDBJ whole genome shotgun (WGS) entry which is preliminary data.</text>
</comment>
<name>A0ABP8JLB8_9MICO</name>
<feature type="compositionally biased region" description="Basic residues" evidence="1">
    <location>
        <begin position="77"/>
        <end position="99"/>
    </location>
</feature>